<keyword evidence="1" id="KW-0812">Transmembrane</keyword>
<feature type="transmembrane region" description="Helical" evidence="1">
    <location>
        <begin position="55"/>
        <end position="72"/>
    </location>
</feature>
<name>A0A7I7RR62_9MYCO</name>
<gene>
    <name evidence="2" type="ORF">MARA_01310</name>
</gene>
<keyword evidence="3" id="KW-1185">Reference proteome</keyword>
<evidence type="ECO:0000256" key="1">
    <source>
        <dbReference type="SAM" id="Phobius"/>
    </source>
</evidence>
<evidence type="ECO:0000313" key="2">
    <source>
        <dbReference type="EMBL" id="BBY46701.1"/>
    </source>
</evidence>
<keyword evidence="1" id="KW-0472">Membrane</keyword>
<evidence type="ECO:0000313" key="3">
    <source>
        <dbReference type="Proteomes" id="UP000467428"/>
    </source>
</evidence>
<dbReference type="EMBL" id="AP022592">
    <property type="protein sequence ID" value="BBY46701.1"/>
    <property type="molecule type" value="Genomic_DNA"/>
</dbReference>
<dbReference type="RefSeq" id="WP_264076746.1">
    <property type="nucleotide sequence ID" value="NZ_AP022592.1"/>
</dbReference>
<sequence length="86" mass="9822">MHDPPKSALWQQSWLAAKRMTGQYLPPVLPAVALITMPFLPFVNTPGLWLGLPRMMVWAAAWSLALVPALRWSQRLMERAEPDSRR</sequence>
<organism evidence="2 3">
    <name type="scientific">Mycolicibacterium arabiense</name>
    <dbReference type="NCBI Taxonomy" id="1286181"/>
    <lineage>
        <taxon>Bacteria</taxon>
        <taxon>Bacillati</taxon>
        <taxon>Actinomycetota</taxon>
        <taxon>Actinomycetes</taxon>
        <taxon>Mycobacteriales</taxon>
        <taxon>Mycobacteriaceae</taxon>
        <taxon>Mycolicibacterium</taxon>
    </lineage>
</organism>
<keyword evidence="1" id="KW-1133">Transmembrane helix</keyword>
<protein>
    <submittedName>
        <fullName evidence="2">Uncharacterized protein</fullName>
    </submittedName>
</protein>
<dbReference type="Proteomes" id="UP000467428">
    <property type="component" value="Plasmid pJCM18538"/>
</dbReference>
<keyword evidence="2" id="KW-0614">Plasmid</keyword>
<reference evidence="2 3" key="1">
    <citation type="journal article" date="2019" name="Emerg. Microbes Infect.">
        <title>Comprehensive subspecies identification of 175 nontuberculous mycobacteria species based on 7547 genomic profiles.</title>
        <authorList>
            <person name="Matsumoto Y."/>
            <person name="Kinjo T."/>
            <person name="Motooka D."/>
            <person name="Nabeya D."/>
            <person name="Jung N."/>
            <person name="Uechi K."/>
            <person name="Horii T."/>
            <person name="Iida T."/>
            <person name="Fujita J."/>
            <person name="Nakamura S."/>
        </authorList>
    </citation>
    <scope>NUCLEOTIDE SEQUENCE [LARGE SCALE GENOMIC DNA]</scope>
    <source>
        <strain evidence="2 3">JCM 18538</strain>
        <plasmid evidence="2">pJCM18538</plasmid>
    </source>
</reference>
<feature type="transmembrane region" description="Helical" evidence="1">
    <location>
        <begin position="24"/>
        <end position="43"/>
    </location>
</feature>
<proteinExistence type="predicted"/>
<geneLocation type="plasmid" evidence="2">
    <name>pJCM18538</name>
</geneLocation>
<accession>A0A7I7RR62</accession>
<dbReference type="AlphaFoldDB" id="A0A7I7RR62"/>
<dbReference type="KEGG" id="marz:MARA_01310"/>